<comment type="function">
    <text evidence="8">Catalyzes the transfer of a phosphate group to glutamate to form L-glutamate 5-phosphate.</text>
</comment>
<evidence type="ECO:0000256" key="3">
    <source>
        <dbReference type="ARBA" id="ARBA00022650"/>
    </source>
</evidence>
<dbReference type="Proteomes" id="UP001162734">
    <property type="component" value="Chromosome"/>
</dbReference>
<dbReference type="InterPro" id="IPR001048">
    <property type="entry name" value="Asp/Glu/Uridylate_kinase"/>
</dbReference>
<feature type="domain" description="PUA" evidence="9">
    <location>
        <begin position="283"/>
        <end position="366"/>
    </location>
</feature>
<dbReference type="EC" id="2.7.2.11" evidence="8"/>
<evidence type="ECO:0000256" key="1">
    <source>
        <dbReference type="ARBA" id="ARBA00022490"/>
    </source>
</evidence>
<dbReference type="InterPro" id="IPR015947">
    <property type="entry name" value="PUA-like_sf"/>
</dbReference>
<dbReference type="InterPro" id="IPR001057">
    <property type="entry name" value="Glu/AcGlu_kinase"/>
</dbReference>
<dbReference type="PANTHER" id="PTHR43654:SF1">
    <property type="entry name" value="ISOPENTENYL PHOSPHATE KINASE"/>
    <property type="match status" value="1"/>
</dbReference>
<gene>
    <name evidence="8 10" type="primary">proB</name>
    <name evidence="10" type="ORF">AMPC_26370</name>
</gene>
<dbReference type="PRINTS" id="PR00474">
    <property type="entry name" value="GLU5KINASE"/>
</dbReference>
<keyword evidence="5 8" id="KW-0547">Nucleotide-binding</keyword>
<feature type="binding site" evidence="8">
    <location>
        <position position="156"/>
    </location>
    <ligand>
        <name>substrate</name>
    </ligand>
</feature>
<evidence type="ECO:0000256" key="5">
    <source>
        <dbReference type="ARBA" id="ARBA00022741"/>
    </source>
</evidence>
<name>A0ABM7XCB8_9BACT</name>
<keyword evidence="2 8" id="KW-0028">Amino-acid biosynthesis</keyword>
<keyword evidence="1 8" id="KW-0963">Cytoplasm</keyword>
<dbReference type="PANTHER" id="PTHR43654">
    <property type="entry name" value="GLUTAMATE 5-KINASE"/>
    <property type="match status" value="1"/>
</dbReference>
<dbReference type="CDD" id="cd04242">
    <property type="entry name" value="AAK_G5K_ProB"/>
    <property type="match status" value="1"/>
</dbReference>
<evidence type="ECO:0000256" key="6">
    <source>
        <dbReference type="ARBA" id="ARBA00022777"/>
    </source>
</evidence>
<dbReference type="HAMAP" id="MF_00456">
    <property type="entry name" value="ProB"/>
    <property type="match status" value="1"/>
</dbReference>
<dbReference type="CDD" id="cd21157">
    <property type="entry name" value="PUA_G5K"/>
    <property type="match status" value="1"/>
</dbReference>
<dbReference type="PROSITE" id="PS50890">
    <property type="entry name" value="PUA"/>
    <property type="match status" value="1"/>
</dbReference>
<dbReference type="InterPro" id="IPR019797">
    <property type="entry name" value="Glutamate_5-kinase_CS"/>
</dbReference>
<protein>
    <recommendedName>
        <fullName evidence="8">Glutamate 5-kinase</fullName>
        <ecNumber evidence="8">2.7.2.11</ecNumber>
    </recommendedName>
    <alternativeName>
        <fullName evidence="8">Gamma-glutamyl kinase</fullName>
        <shortName evidence="8">GK</shortName>
    </alternativeName>
</protein>
<dbReference type="NCBIfam" id="TIGR01027">
    <property type="entry name" value="proB"/>
    <property type="match status" value="1"/>
</dbReference>
<comment type="similarity">
    <text evidence="8">Belongs to the glutamate 5-kinase family.</text>
</comment>
<comment type="subcellular location">
    <subcellularLocation>
        <location evidence="8">Cytoplasm</location>
    </subcellularLocation>
</comment>
<dbReference type="SUPFAM" id="SSF53633">
    <property type="entry name" value="Carbamate kinase-like"/>
    <property type="match status" value="1"/>
</dbReference>
<dbReference type="EMBL" id="AP025592">
    <property type="protein sequence ID" value="BDG09524.1"/>
    <property type="molecule type" value="Genomic_DNA"/>
</dbReference>
<feature type="binding site" evidence="8">
    <location>
        <position position="144"/>
    </location>
    <ligand>
        <name>substrate</name>
    </ligand>
</feature>
<dbReference type="InterPro" id="IPR011529">
    <property type="entry name" value="Glu_5kinase"/>
</dbReference>
<organism evidence="10 11">
    <name type="scientific">Anaeromyxobacter paludicola</name>
    <dbReference type="NCBI Taxonomy" id="2918171"/>
    <lineage>
        <taxon>Bacteria</taxon>
        <taxon>Pseudomonadati</taxon>
        <taxon>Myxococcota</taxon>
        <taxon>Myxococcia</taxon>
        <taxon>Myxococcales</taxon>
        <taxon>Cystobacterineae</taxon>
        <taxon>Anaeromyxobacteraceae</taxon>
        <taxon>Anaeromyxobacter</taxon>
    </lineage>
</organism>
<dbReference type="Gene3D" id="2.30.130.10">
    <property type="entry name" value="PUA domain"/>
    <property type="match status" value="1"/>
</dbReference>
<dbReference type="PIRSF" id="PIRSF000729">
    <property type="entry name" value="GK"/>
    <property type="match status" value="1"/>
</dbReference>
<dbReference type="InterPro" id="IPR041739">
    <property type="entry name" value="G5K_ProB"/>
</dbReference>
<evidence type="ECO:0000256" key="7">
    <source>
        <dbReference type="ARBA" id="ARBA00022840"/>
    </source>
</evidence>
<dbReference type="Pfam" id="PF01472">
    <property type="entry name" value="PUA"/>
    <property type="match status" value="1"/>
</dbReference>
<evidence type="ECO:0000259" key="9">
    <source>
        <dbReference type="SMART" id="SM00359"/>
    </source>
</evidence>
<dbReference type="InterPro" id="IPR036393">
    <property type="entry name" value="AceGlu_kinase-like_sf"/>
</dbReference>
<accession>A0ABM7XCB8</accession>
<keyword evidence="7 8" id="KW-0067">ATP-binding</keyword>
<keyword evidence="11" id="KW-1185">Reference proteome</keyword>
<evidence type="ECO:0000313" key="11">
    <source>
        <dbReference type="Proteomes" id="UP001162734"/>
    </source>
</evidence>
<reference evidence="11" key="1">
    <citation type="journal article" date="2022" name="Int. J. Syst. Evol. Microbiol.">
        <title>Anaeromyxobacter oryzae sp. nov., Anaeromyxobacter diazotrophicus sp. nov. and Anaeromyxobacter paludicola sp. nov., isolated from paddy soils.</title>
        <authorList>
            <person name="Itoh H."/>
            <person name="Xu Z."/>
            <person name="Mise K."/>
            <person name="Masuda Y."/>
            <person name="Ushijima N."/>
            <person name="Hayakawa C."/>
            <person name="Shiratori Y."/>
            <person name="Senoo K."/>
        </authorList>
    </citation>
    <scope>NUCLEOTIDE SEQUENCE [LARGE SCALE GENOMIC DNA]</scope>
    <source>
        <strain evidence="11">Red630</strain>
    </source>
</reference>
<dbReference type="Pfam" id="PF00696">
    <property type="entry name" value="AA_kinase"/>
    <property type="match status" value="1"/>
</dbReference>
<feature type="binding site" evidence="8">
    <location>
        <begin position="217"/>
        <end position="223"/>
    </location>
    <ligand>
        <name>ATP</name>
        <dbReference type="ChEBI" id="CHEBI:30616"/>
    </ligand>
</feature>
<keyword evidence="3 8" id="KW-0641">Proline biosynthesis</keyword>
<evidence type="ECO:0000256" key="4">
    <source>
        <dbReference type="ARBA" id="ARBA00022679"/>
    </source>
</evidence>
<dbReference type="InterPro" id="IPR002478">
    <property type="entry name" value="PUA"/>
</dbReference>
<evidence type="ECO:0000313" key="10">
    <source>
        <dbReference type="EMBL" id="BDG09524.1"/>
    </source>
</evidence>
<evidence type="ECO:0000256" key="8">
    <source>
        <dbReference type="HAMAP-Rule" id="MF_00456"/>
    </source>
</evidence>
<dbReference type="Gene3D" id="3.40.1160.10">
    <property type="entry name" value="Acetylglutamate kinase-like"/>
    <property type="match status" value="1"/>
</dbReference>
<dbReference type="SMART" id="SM00359">
    <property type="entry name" value="PUA"/>
    <property type="match status" value="1"/>
</dbReference>
<comment type="catalytic activity">
    <reaction evidence="8">
        <text>L-glutamate + ATP = L-glutamyl 5-phosphate + ADP</text>
        <dbReference type="Rhea" id="RHEA:14877"/>
        <dbReference type="ChEBI" id="CHEBI:29985"/>
        <dbReference type="ChEBI" id="CHEBI:30616"/>
        <dbReference type="ChEBI" id="CHEBI:58274"/>
        <dbReference type="ChEBI" id="CHEBI:456216"/>
        <dbReference type="EC" id="2.7.2.11"/>
    </reaction>
</comment>
<dbReference type="SUPFAM" id="SSF88697">
    <property type="entry name" value="PUA domain-like"/>
    <property type="match status" value="1"/>
</dbReference>
<keyword evidence="6 8" id="KW-0418">Kinase</keyword>
<dbReference type="InterPro" id="IPR005715">
    <property type="entry name" value="Glu_5kinase/COase_Synthase"/>
</dbReference>
<dbReference type="RefSeq" id="WP_248341803.1">
    <property type="nucleotide sequence ID" value="NZ_AP025592.1"/>
</dbReference>
<comment type="pathway">
    <text evidence="8">Amino-acid biosynthesis; L-proline biosynthesis; L-glutamate 5-semialdehyde from L-glutamate: step 1/2.</text>
</comment>
<feature type="binding site" evidence="8">
    <location>
        <begin position="176"/>
        <end position="177"/>
    </location>
    <ligand>
        <name>ATP</name>
        <dbReference type="ChEBI" id="CHEBI:30616"/>
    </ligand>
</feature>
<feature type="binding site" evidence="8">
    <location>
        <position position="15"/>
    </location>
    <ligand>
        <name>ATP</name>
        <dbReference type="ChEBI" id="CHEBI:30616"/>
    </ligand>
</feature>
<keyword evidence="4 8" id="KW-0808">Transferase</keyword>
<evidence type="ECO:0000256" key="2">
    <source>
        <dbReference type="ARBA" id="ARBA00022605"/>
    </source>
</evidence>
<feature type="binding site" evidence="8">
    <location>
        <position position="54"/>
    </location>
    <ligand>
        <name>substrate</name>
    </ligand>
</feature>
<dbReference type="InterPro" id="IPR036974">
    <property type="entry name" value="PUA_sf"/>
</dbReference>
<sequence>MQRSQLSKTKRLVVKVGTGTLTTPDGGFDRQNCARLGAELAHAARARPVVLVSSAAIAFGARELGLVRTKGKPWDMATKQACAAAGQPHLMRAWREALAPHGLQVAQVLLTADDLASRKRFLNARRTFSRLLELGVLPVVNENDTVAVEEIKVGDNDSLAGLVATCVEADLVVMLTDVDAMYDRDPREPGARALRDVPRITAEVERMAGGAGTERSTGGMITKVKAAKRLASQGTATALLSGRAPGALAALLAGEPVGTFFTPAVEQLSRRKGWLLSAAKGRGVLLVDDGARRALEQRGKSLLPSGVKAVAGHFRVGDPVDIAVRDGRPFARGLAGYGADEVRRIAGLKSGEIERALGYKYLDEVVHRNDLVLLEEEEAEARR</sequence>
<proteinExistence type="inferred from homology"/>
<dbReference type="PROSITE" id="PS00902">
    <property type="entry name" value="GLUTAMATE_5_KINASE"/>
    <property type="match status" value="1"/>
</dbReference>